<sequence>MSAPFRGSSGANLGNGGFSVVGEEVVAVEEVGLERELEMWRERVFLWLRDKGRESVEMGNGALEEEGGL</sequence>
<accession>A0AAD6K7I7</accession>
<gene>
    <name evidence="1" type="ORF">OIU84_001465</name>
</gene>
<keyword evidence="2" id="KW-1185">Reference proteome</keyword>
<evidence type="ECO:0000313" key="1">
    <source>
        <dbReference type="EMBL" id="KAJ6418083.1"/>
    </source>
</evidence>
<reference evidence="1 2" key="1">
    <citation type="journal article" date="2023" name="Int. J. Mol. Sci.">
        <title>De Novo Assembly and Annotation of 11 Diverse Shrub Willow (Salix) Genomes Reveals Novel Gene Organization in Sex-Linked Regions.</title>
        <authorList>
            <person name="Hyden B."/>
            <person name="Feng K."/>
            <person name="Yates T.B."/>
            <person name="Jawdy S."/>
            <person name="Cereghino C."/>
            <person name="Smart L.B."/>
            <person name="Muchero W."/>
        </authorList>
    </citation>
    <scope>NUCLEOTIDE SEQUENCE [LARGE SCALE GENOMIC DNA]</scope>
    <source>
        <tissue evidence="1">Shoot tip</tissue>
    </source>
</reference>
<organism evidence="1 2">
    <name type="scientific">Salix udensis</name>
    <dbReference type="NCBI Taxonomy" id="889485"/>
    <lineage>
        <taxon>Eukaryota</taxon>
        <taxon>Viridiplantae</taxon>
        <taxon>Streptophyta</taxon>
        <taxon>Embryophyta</taxon>
        <taxon>Tracheophyta</taxon>
        <taxon>Spermatophyta</taxon>
        <taxon>Magnoliopsida</taxon>
        <taxon>eudicotyledons</taxon>
        <taxon>Gunneridae</taxon>
        <taxon>Pentapetalae</taxon>
        <taxon>rosids</taxon>
        <taxon>fabids</taxon>
        <taxon>Malpighiales</taxon>
        <taxon>Salicaceae</taxon>
        <taxon>Saliceae</taxon>
        <taxon>Salix</taxon>
    </lineage>
</organism>
<name>A0AAD6K7I7_9ROSI</name>
<dbReference type="AlphaFoldDB" id="A0AAD6K7I7"/>
<evidence type="ECO:0000313" key="2">
    <source>
        <dbReference type="Proteomes" id="UP001162972"/>
    </source>
</evidence>
<protein>
    <submittedName>
        <fullName evidence="1">Uncharacterized protein</fullName>
    </submittedName>
</protein>
<proteinExistence type="predicted"/>
<dbReference type="EMBL" id="JAPFFJ010000010">
    <property type="protein sequence ID" value="KAJ6418083.1"/>
    <property type="molecule type" value="Genomic_DNA"/>
</dbReference>
<dbReference type="Proteomes" id="UP001162972">
    <property type="component" value="Chromosome 12"/>
</dbReference>
<comment type="caution">
    <text evidence="1">The sequence shown here is derived from an EMBL/GenBank/DDBJ whole genome shotgun (WGS) entry which is preliminary data.</text>
</comment>